<gene>
    <name evidence="1" type="ORF">AVDCRST_MAG74-330</name>
</gene>
<evidence type="ECO:0000313" key="1">
    <source>
        <dbReference type="EMBL" id="CAA9378210.1"/>
    </source>
</evidence>
<accession>A0A6J4N9W8</accession>
<protein>
    <submittedName>
        <fullName evidence="1">Uncharacterized protein</fullName>
    </submittedName>
</protein>
<reference evidence="1" key="1">
    <citation type="submission" date="2020-02" db="EMBL/GenBank/DDBJ databases">
        <authorList>
            <person name="Meier V. D."/>
        </authorList>
    </citation>
    <scope>NUCLEOTIDE SEQUENCE</scope>
    <source>
        <strain evidence="1">AVDCRST_MAG74</strain>
    </source>
</reference>
<dbReference type="EMBL" id="CADCUR010000013">
    <property type="protein sequence ID" value="CAA9378210.1"/>
    <property type="molecule type" value="Genomic_DNA"/>
</dbReference>
<sequence>MKKLYAEVFAFVQCRSRNYTPKMSRGSIRDLAENKMRTASIKTPEQEKRKLWISI</sequence>
<proteinExistence type="predicted"/>
<organism evidence="1">
    <name type="scientific">uncultured Pyrinomonadaceae bacterium</name>
    <dbReference type="NCBI Taxonomy" id="2283094"/>
    <lineage>
        <taxon>Bacteria</taxon>
        <taxon>Pseudomonadati</taxon>
        <taxon>Acidobacteriota</taxon>
        <taxon>Blastocatellia</taxon>
        <taxon>Blastocatellales</taxon>
        <taxon>Pyrinomonadaceae</taxon>
        <taxon>environmental samples</taxon>
    </lineage>
</organism>
<dbReference type="AlphaFoldDB" id="A0A6J4N9W8"/>
<name>A0A6J4N9W8_9BACT</name>